<evidence type="ECO:0000256" key="3">
    <source>
        <dbReference type="ARBA" id="ARBA00022490"/>
    </source>
</evidence>
<dbReference type="AlphaFoldDB" id="A0A6A6AI89"/>
<dbReference type="InterPro" id="IPR038397">
    <property type="entry name" value="TBCC_N_sf"/>
</dbReference>
<protein>
    <submittedName>
        <fullName evidence="8">Tubulin-specific chaperone c</fullName>
    </submittedName>
</protein>
<accession>A0A6A6AI89</accession>
<dbReference type="GO" id="GO:0007023">
    <property type="term" value="P:post-chaperonin tubulin folding pathway"/>
    <property type="evidence" value="ECO:0007669"/>
    <property type="project" value="InterPro"/>
</dbReference>
<feature type="region of interest" description="Disordered" evidence="6">
    <location>
        <begin position="94"/>
        <end position="182"/>
    </location>
</feature>
<dbReference type="PROSITE" id="PS51329">
    <property type="entry name" value="C_CAP_COFACTOR_C"/>
    <property type="match status" value="1"/>
</dbReference>
<dbReference type="GO" id="GO:0007021">
    <property type="term" value="P:tubulin complex assembly"/>
    <property type="evidence" value="ECO:0007669"/>
    <property type="project" value="TreeGrafter"/>
</dbReference>
<dbReference type="Pfam" id="PF07986">
    <property type="entry name" value="TBCC"/>
    <property type="match status" value="1"/>
</dbReference>
<sequence>MAATQPQAEAGLKECFFRDFQVGVTALQEQMERLNQTPSGDERSNAIDQCLAGIDRLSHEVKDASSYIPAYDQRTYSQTVKGLSEKLQTIRNSFNPPKKFAFKSRKSAPAKPAPNTTDSDTSVLTTNPSDQEKSILPSSPGRPLSKEKVQEEADPSRIEEADPSRIEDDGISDLAGGSGIRRPSFSSATKVTISNHKDLHIALPISASHATSSGTISNLQHCTVDFSATTKNGSPFASLYLKNIKDSLIICGRSGPAHITGIQDSIIVTACRQFRMHASKNVVVYLHCSSRPIIEDCEDIRFAPLPEIYTGYVQTMPEISKISNQWDQIDDFGWLKSEPSPHFTLLTESKWTKNEVWEDVGSDQQQLSLDDVLKIVNVRH</sequence>
<feature type="compositionally biased region" description="Basic and acidic residues" evidence="6">
    <location>
        <begin position="144"/>
        <end position="168"/>
    </location>
</feature>
<keyword evidence="4" id="KW-0007">Acetylation</keyword>
<organism evidence="8 9">
    <name type="scientific">Dothidotthia symphoricarpi CBS 119687</name>
    <dbReference type="NCBI Taxonomy" id="1392245"/>
    <lineage>
        <taxon>Eukaryota</taxon>
        <taxon>Fungi</taxon>
        <taxon>Dikarya</taxon>
        <taxon>Ascomycota</taxon>
        <taxon>Pezizomycotina</taxon>
        <taxon>Dothideomycetes</taxon>
        <taxon>Pleosporomycetidae</taxon>
        <taxon>Pleosporales</taxon>
        <taxon>Dothidotthiaceae</taxon>
        <taxon>Dothidotthia</taxon>
    </lineage>
</organism>
<dbReference type="Gene3D" id="2.160.20.70">
    <property type="match status" value="1"/>
</dbReference>
<evidence type="ECO:0000313" key="9">
    <source>
        <dbReference type="Proteomes" id="UP000799771"/>
    </source>
</evidence>
<evidence type="ECO:0000256" key="5">
    <source>
        <dbReference type="ARBA" id="ARBA00026055"/>
    </source>
</evidence>
<name>A0A6A6AI89_9PLEO</name>
<feature type="compositionally biased region" description="Polar residues" evidence="6">
    <location>
        <begin position="114"/>
        <end position="129"/>
    </location>
</feature>
<dbReference type="OrthoDB" id="194775at2759"/>
<evidence type="ECO:0000313" key="8">
    <source>
        <dbReference type="EMBL" id="KAF2130141.1"/>
    </source>
</evidence>
<dbReference type="InterPro" id="IPR027684">
    <property type="entry name" value="TBCC"/>
</dbReference>
<reference evidence="8" key="1">
    <citation type="journal article" date="2020" name="Stud. Mycol.">
        <title>101 Dothideomycetes genomes: a test case for predicting lifestyles and emergence of pathogens.</title>
        <authorList>
            <person name="Haridas S."/>
            <person name="Albert R."/>
            <person name="Binder M."/>
            <person name="Bloem J."/>
            <person name="Labutti K."/>
            <person name="Salamov A."/>
            <person name="Andreopoulos B."/>
            <person name="Baker S."/>
            <person name="Barry K."/>
            <person name="Bills G."/>
            <person name="Bluhm B."/>
            <person name="Cannon C."/>
            <person name="Castanera R."/>
            <person name="Culley D."/>
            <person name="Daum C."/>
            <person name="Ezra D."/>
            <person name="Gonzalez J."/>
            <person name="Henrissat B."/>
            <person name="Kuo A."/>
            <person name="Liang C."/>
            <person name="Lipzen A."/>
            <person name="Lutzoni F."/>
            <person name="Magnuson J."/>
            <person name="Mondo S."/>
            <person name="Nolan M."/>
            <person name="Ohm R."/>
            <person name="Pangilinan J."/>
            <person name="Park H.-J."/>
            <person name="Ramirez L."/>
            <person name="Alfaro M."/>
            <person name="Sun H."/>
            <person name="Tritt A."/>
            <person name="Yoshinaga Y."/>
            <person name="Zwiers L.-H."/>
            <person name="Turgeon B."/>
            <person name="Goodwin S."/>
            <person name="Spatafora J."/>
            <person name="Crous P."/>
            <person name="Grigoriev I."/>
        </authorList>
    </citation>
    <scope>NUCLEOTIDE SEQUENCE</scope>
    <source>
        <strain evidence="8">CBS 119687</strain>
    </source>
</reference>
<dbReference type="PANTHER" id="PTHR15139:SF0">
    <property type="entry name" value="TUBULIN-SPECIFIC CHAPERONE C"/>
    <property type="match status" value="1"/>
</dbReference>
<dbReference type="EMBL" id="ML977505">
    <property type="protein sequence ID" value="KAF2130141.1"/>
    <property type="molecule type" value="Genomic_DNA"/>
</dbReference>
<proteinExistence type="inferred from homology"/>
<keyword evidence="3" id="KW-0963">Cytoplasm</keyword>
<dbReference type="InterPro" id="IPR016098">
    <property type="entry name" value="CAP/MinC_C"/>
</dbReference>
<evidence type="ECO:0000256" key="2">
    <source>
        <dbReference type="ARBA" id="ARBA00008848"/>
    </source>
</evidence>
<comment type="subcellular location">
    <subcellularLocation>
        <location evidence="1">Cytoplasm</location>
    </subcellularLocation>
</comment>
<dbReference type="Proteomes" id="UP000799771">
    <property type="component" value="Unassembled WGS sequence"/>
</dbReference>
<dbReference type="RefSeq" id="XP_033524528.1">
    <property type="nucleotide sequence ID" value="XM_033668088.1"/>
</dbReference>
<evidence type="ECO:0000256" key="1">
    <source>
        <dbReference type="ARBA" id="ARBA00004496"/>
    </source>
</evidence>
<dbReference type="GO" id="GO:0005737">
    <property type="term" value="C:cytoplasm"/>
    <property type="evidence" value="ECO:0007669"/>
    <property type="project" value="UniProtKB-SubCell"/>
</dbReference>
<evidence type="ECO:0000256" key="6">
    <source>
        <dbReference type="SAM" id="MobiDB-lite"/>
    </source>
</evidence>
<dbReference type="GeneID" id="54408520"/>
<dbReference type="InterPro" id="IPR017901">
    <property type="entry name" value="C-CAP_CF_C-like"/>
</dbReference>
<dbReference type="Pfam" id="PF16752">
    <property type="entry name" value="TBCC_N"/>
    <property type="match status" value="1"/>
</dbReference>
<feature type="domain" description="C-CAP/cofactor C-like" evidence="7">
    <location>
        <begin position="183"/>
        <end position="334"/>
    </location>
</feature>
<evidence type="ECO:0000259" key="7">
    <source>
        <dbReference type="PROSITE" id="PS51329"/>
    </source>
</evidence>
<dbReference type="Gene3D" id="1.20.58.1250">
    <property type="entry name" value="Tubulin Binding Cofactor C, N-terminal domain"/>
    <property type="match status" value="1"/>
</dbReference>
<dbReference type="InterPro" id="IPR031925">
    <property type="entry name" value="TBCC_N"/>
</dbReference>
<comment type="similarity">
    <text evidence="2">Belongs to the TBCC family.</text>
</comment>
<comment type="subunit">
    <text evidence="5">Supercomplex made of cofactors A to E. Cofactors A and D function by capturing and stabilizing tubulin in a quasi-native conformation. Cofactor E binds to the cofactor D-tubulin complex; interaction with cofactor C then causes the release of tubulin polypeptides that are committed to the native state.</text>
</comment>
<dbReference type="InterPro" id="IPR012945">
    <property type="entry name" value="Tubulin-bd_cofactor_C_dom"/>
</dbReference>
<dbReference type="PANTHER" id="PTHR15139">
    <property type="entry name" value="TUBULIN FOLDING COFACTOR C"/>
    <property type="match status" value="1"/>
</dbReference>
<evidence type="ECO:0000256" key="4">
    <source>
        <dbReference type="ARBA" id="ARBA00022990"/>
    </source>
</evidence>
<gene>
    <name evidence="8" type="ORF">P153DRAFT_366608</name>
</gene>
<keyword evidence="9" id="KW-1185">Reference proteome</keyword>